<feature type="transmembrane region" description="Helical" evidence="13">
    <location>
        <begin position="7"/>
        <end position="26"/>
    </location>
</feature>
<accession>A0A328BXA0</accession>
<keyword evidence="4" id="KW-0633">Potassium transport</keyword>
<keyword evidence="8 13" id="KW-1133">Transmembrane helix</keyword>
<feature type="transmembrane region" description="Helical" evidence="13">
    <location>
        <begin position="168"/>
        <end position="185"/>
    </location>
</feature>
<gene>
    <name evidence="14" type="ORF">C5N92_08615</name>
</gene>
<evidence type="ECO:0000256" key="3">
    <source>
        <dbReference type="ARBA" id="ARBA00022448"/>
    </source>
</evidence>
<evidence type="ECO:0000256" key="11">
    <source>
        <dbReference type="ARBA" id="ARBA00023303"/>
    </source>
</evidence>
<organism evidence="14 15">
    <name type="scientific">Glaesserella australis</name>
    <dbReference type="NCBI Taxonomy" id="2094024"/>
    <lineage>
        <taxon>Bacteria</taxon>
        <taxon>Pseudomonadati</taxon>
        <taxon>Pseudomonadota</taxon>
        <taxon>Gammaproteobacteria</taxon>
        <taxon>Pasteurellales</taxon>
        <taxon>Pasteurellaceae</taxon>
        <taxon>Glaesserella</taxon>
    </lineage>
</organism>
<dbReference type="RefSeq" id="WP_111750452.1">
    <property type="nucleotide sequence ID" value="NZ_PTPX01000017.1"/>
</dbReference>
<evidence type="ECO:0000256" key="8">
    <source>
        <dbReference type="ARBA" id="ARBA00022989"/>
    </source>
</evidence>
<dbReference type="InterPro" id="IPR010617">
    <property type="entry name" value="TMEM175-like"/>
</dbReference>
<keyword evidence="5 13" id="KW-0812">Transmembrane</keyword>
<feature type="transmembrane region" description="Helical" evidence="13">
    <location>
        <begin position="142"/>
        <end position="162"/>
    </location>
</feature>
<feature type="transmembrane region" description="Helical" evidence="13">
    <location>
        <begin position="103"/>
        <end position="122"/>
    </location>
</feature>
<comment type="caution">
    <text evidence="14">The sequence shown here is derived from an EMBL/GenBank/DDBJ whole genome shotgun (WGS) entry which is preliminary data.</text>
</comment>
<evidence type="ECO:0000256" key="1">
    <source>
        <dbReference type="ARBA" id="ARBA00004141"/>
    </source>
</evidence>
<evidence type="ECO:0000256" key="5">
    <source>
        <dbReference type="ARBA" id="ARBA00022692"/>
    </source>
</evidence>
<evidence type="ECO:0000256" key="12">
    <source>
        <dbReference type="ARBA" id="ARBA00034430"/>
    </source>
</evidence>
<evidence type="ECO:0000313" key="15">
    <source>
        <dbReference type="Proteomes" id="UP000248689"/>
    </source>
</evidence>
<keyword evidence="7" id="KW-0630">Potassium</keyword>
<dbReference type="AlphaFoldDB" id="A0A328BXA0"/>
<feature type="transmembrane region" description="Helical" evidence="13">
    <location>
        <begin position="38"/>
        <end position="58"/>
    </location>
</feature>
<keyword evidence="9" id="KW-0406">Ion transport</keyword>
<dbReference type="Pfam" id="PF06736">
    <property type="entry name" value="TMEM175"/>
    <property type="match status" value="1"/>
</dbReference>
<proteinExistence type="inferred from homology"/>
<dbReference type="EMBL" id="PTPX01000017">
    <property type="protein sequence ID" value="RAL18275.1"/>
    <property type="molecule type" value="Genomic_DNA"/>
</dbReference>
<evidence type="ECO:0000256" key="7">
    <source>
        <dbReference type="ARBA" id="ARBA00022958"/>
    </source>
</evidence>
<sequence>MSKERLAAFTDGVFAIIITILVLGLYRPTAINADELIILAERFFCYTLAFFWLGSIWVHLHNSWERVERISQGTIWWSIIFLFFTSLVPHANAIMDDHFYDPISQILYGIVVCGTVITYMLLNRQLYQINPQLATSHRKLHYWLIASLLVILIGMGLSLTIYPASVSFAVLASLLFVMIPSHFYVKNHQA</sequence>
<keyword evidence="10 13" id="KW-0472">Membrane</keyword>
<keyword evidence="6" id="KW-0631">Potassium channel</keyword>
<evidence type="ECO:0000256" key="6">
    <source>
        <dbReference type="ARBA" id="ARBA00022826"/>
    </source>
</evidence>
<dbReference type="GO" id="GO:0015252">
    <property type="term" value="F:proton channel activity"/>
    <property type="evidence" value="ECO:0007669"/>
    <property type="project" value="InterPro"/>
</dbReference>
<evidence type="ECO:0000256" key="4">
    <source>
        <dbReference type="ARBA" id="ARBA00022538"/>
    </source>
</evidence>
<reference evidence="15" key="1">
    <citation type="submission" date="2018-02" db="EMBL/GenBank/DDBJ databases">
        <title>Glaesserella australis sp. nov., isolated from the lungs of pigs.</title>
        <authorList>
            <person name="Turni C."/>
            <person name="Christensen H."/>
        </authorList>
    </citation>
    <scope>NUCLEOTIDE SEQUENCE [LARGE SCALE GENOMIC DNA]</scope>
    <source>
        <strain evidence="15">HS4635</strain>
    </source>
</reference>
<keyword evidence="11" id="KW-0407">Ion channel</keyword>
<evidence type="ECO:0000256" key="2">
    <source>
        <dbReference type="ARBA" id="ARBA00006920"/>
    </source>
</evidence>
<keyword evidence="3" id="KW-0813">Transport</keyword>
<evidence type="ECO:0000256" key="13">
    <source>
        <dbReference type="SAM" id="Phobius"/>
    </source>
</evidence>
<protein>
    <recommendedName>
        <fullName evidence="16">DUF1211 domain-containing protein</fullName>
    </recommendedName>
</protein>
<dbReference type="OrthoDB" id="7626281at2"/>
<comment type="similarity">
    <text evidence="2">Belongs to the TMEM175 family.</text>
</comment>
<feature type="transmembrane region" description="Helical" evidence="13">
    <location>
        <begin position="70"/>
        <end position="91"/>
    </location>
</feature>
<evidence type="ECO:0008006" key="16">
    <source>
        <dbReference type="Google" id="ProtNLM"/>
    </source>
</evidence>
<evidence type="ECO:0000256" key="10">
    <source>
        <dbReference type="ARBA" id="ARBA00023136"/>
    </source>
</evidence>
<keyword evidence="15" id="KW-1185">Reference proteome</keyword>
<dbReference type="Proteomes" id="UP000248689">
    <property type="component" value="Unassembled WGS sequence"/>
</dbReference>
<comment type="catalytic activity">
    <reaction evidence="12">
        <text>K(+)(in) = K(+)(out)</text>
        <dbReference type="Rhea" id="RHEA:29463"/>
        <dbReference type="ChEBI" id="CHEBI:29103"/>
    </reaction>
</comment>
<dbReference type="GO" id="GO:0016020">
    <property type="term" value="C:membrane"/>
    <property type="evidence" value="ECO:0007669"/>
    <property type="project" value="UniProtKB-SubCell"/>
</dbReference>
<evidence type="ECO:0000256" key="9">
    <source>
        <dbReference type="ARBA" id="ARBA00023065"/>
    </source>
</evidence>
<comment type="subcellular location">
    <subcellularLocation>
        <location evidence="1">Membrane</location>
        <topology evidence="1">Multi-pass membrane protein</topology>
    </subcellularLocation>
</comment>
<dbReference type="GO" id="GO:0005267">
    <property type="term" value="F:potassium channel activity"/>
    <property type="evidence" value="ECO:0007669"/>
    <property type="project" value="UniProtKB-KW"/>
</dbReference>
<evidence type="ECO:0000313" key="14">
    <source>
        <dbReference type="EMBL" id="RAL18275.1"/>
    </source>
</evidence>
<name>A0A328BXA0_9PAST</name>